<feature type="domain" description="Helicase ATP-binding" evidence="13">
    <location>
        <begin position="37"/>
        <end position="207"/>
    </location>
</feature>
<evidence type="ECO:0000256" key="3">
    <source>
        <dbReference type="ARBA" id="ARBA00022741"/>
    </source>
</evidence>
<dbReference type="InterPro" id="IPR057325">
    <property type="entry name" value="DeaD_dimer"/>
</dbReference>
<evidence type="ECO:0000256" key="12">
    <source>
        <dbReference type="RuleBase" id="RU000492"/>
    </source>
</evidence>
<keyword evidence="17" id="KW-1185">Reference proteome</keyword>
<evidence type="ECO:0000256" key="10">
    <source>
        <dbReference type="ARBA" id="ARBA00074363"/>
    </source>
</evidence>
<dbReference type="EMBL" id="JACHID010000001">
    <property type="protein sequence ID" value="MBB5020834.1"/>
    <property type="molecule type" value="Genomic_DNA"/>
</dbReference>
<dbReference type="InterPro" id="IPR050547">
    <property type="entry name" value="DEAD_box_RNA_helicases"/>
</dbReference>
<comment type="similarity">
    <text evidence="8 12">Belongs to the DEAD box helicase family.</text>
</comment>
<dbReference type="GO" id="GO:0003724">
    <property type="term" value="F:RNA helicase activity"/>
    <property type="evidence" value="ECO:0007669"/>
    <property type="project" value="UniProtKB-EC"/>
</dbReference>
<evidence type="ECO:0000256" key="7">
    <source>
        <dbReference type="ARBA" id="ARBA00023016"/>
    </source>
</evidence>
<keyword evidence="6 12" id="KW-0067">ATP-binding</keyword>
<evidence type="ECO:0000256" key="1">
    <source>
        <dbReference type="ARBA" id="ARBA00012552"/>
    </source>
</evidence>
<evidence type="ECO:0000313" key="16">
    <source>
        <dbReference type="EMBL" id="MBB5020834.1"/>
    </source>
</evidence>
<feature type="domain" description="DEAD-box RNA helicase Q" evidence="15">
    <location>
        <begin position="5"/>
        <end position="33"/>
    </location>
</feature>
<dbReference type="Proteomes" id="UP000528322">
    <property type="component" value="Unassembled WGS sequence"/>
</dbReference>
<keyword evidence="3 12" id="KW-0547">Nucleotide-binding</keyword>
<evidence type="ECO:0000256" key="6">
    <source>
        <dbReference type="ARBA" id="ARBA00022840"/>
    </source>
</evidence>
<accession>A0A7W8DFY5</accession>
<keyword evidence="5 12" id="KW-0347">Helicase</keyword>
<dbReference type="GO" id="GO:0016787">
    <property type="term" value="F:hydrolase activity"/>
    <property type="evidence" value="ECO:0007669"/>
    <property type="project" value="UniProtKB-KW"/>
</dbReference>
<dbReference type="InterPro" id="IPR000629">
    <property type="entry name" value="RNA-helicase_DEAD-box_CS"/>
</dbReference>
<dbReference type="PANTHER" id="PTHR47963">
    <property type="entry name" value="DEAD-BOX ATP-DEPENDENT RNA HELICASE 47, MITOCHONDRIAL"/>
    <property type="match status" value="1"/>
</dbReference>
<dbReference type="Gene3D" id="3.40.50.300">
    <property type="entry name" value="P-loop containing nucleotide triphosphate hydrolases"/>
    <property type="match status" value="2"/>
</dbReference>
<dbReference type="InterPro" id="IPR012677">
    <property type="entry name" value="Nucleotide-bd_a/b_plait_sf"/>
</dbReference>
<dbReference type="CDD" id="cd12252">
    <property type="entry name" value="RRM_DbpA"/>
    <property type="match status" value="1"/>
</dbReference>
<dbReference type="PROSITE" id="PS00039">
    <property type="entry name" value="DEAD_ATP_HELICASE"/>
    <property type="match status" value="1"/>
</dbReference>
<dbReference type="CDD" id="cd18787">
    <property type="entry name" value="SF2_C_DEAD"/>
    <property type="match status" value="1"/>
</dbReference>
<feature type="short sequence motif" description="Q motif" evidence="11">
    <location>
        <begin position="5"/>
        <end position="33"/>
    </location>
</feature>
<dbReference type="InterPro" id="IPR014001">
    <property type="entry name" value="Helicase_ATP-bd"/>
</dbReference>
<dbReference type="FunFam" id="3.40.50.300:FF:000108">
    <property type="entry name" value="ATP-dependent RNA helicase RhlE"/>
    <property type="match status" value="1"/>
</dbReference>
<evidence type="ECO:0000313" key="17">
    <source>
        <dbReference type="Proteomes" id="UP000528322"/>
    </source>
</evidence>
<evidence type="ECO:0000259" key="15">
    <source>
        <dbReference type="PROSITE" id="PS51195"/>
    </source>
</evidence>
<evidence type="ECO:0000259" key="14">
    <source>
        <dbReference type="PROSITE" id="PS51194"/>
    </source>
</evidence>
<dbReference type="InterPro" id="IPR005580">
    <property type="entry name" value="DbpA/CsdA_RNA-bd_dom"/>
</dbReference>
<dbReference type="AlphaFoldDB" id="A0A7W8DFY5"/>
<evidence type="ECO:0000256" key="2">
    <source>
        <dbReference type="ARBA" id="ARBA00022490"/>
    </source>
</evidence>
<evidence type="ECO:0000259" key="13">
    <source>
        <dbReference type="PROSITE" id="PS51192"/>
    </source>
</evidence>
<dbReference type="PANTHER" id="PTHR47963:SF8">
    <property type="entry name" value="ATP-DEPENDENT RNA HELICASE DEAD"/>
    <property type="match status" value="1"/>
</dbReference>
<evidence type="ECO:0000256" key="8">
    <source>
        <dbReference type="ARBA" id="ARBA00038437"/>
    </source>
</evidence>
<gene>
    <name evidence="16" type="ORF">HNR37_000137</name>
</gene>
<evidence type="ECO:0000256" key="5">
    <source>
        <dbReference type="ARBA" id="ARBA00022806"/>
    </source>
</evidence>
<proteinExistence type="inferred from homology"/>
<keyword evidence="7" id="KW-0346">Stress response</keyword>
<dbReference type="PROSITE" id="PS51194">
    <property type="entry name" value="HELICASE_CTER"/>
    <property type="match status" value="1"/>
</dbReference>
<dbReference type="RefSeq" id="WP_183728935.1">
    <property type="nucleotide sequence ID" value="NZ_JACHID010000001.1"/>
</dbReference>
<feature type="domain" description="Helicase C-terminal" evidence="14">
    <location>
        <begin position="218"/>
        <end position="380"/>
    </location>
</feature>
<evidence type="ECO:0000256" key="4">
    <source>
        <dbReference type="ARBA" id="ARBA00022801"/>
    </source>
</evidence>
<dbReference type="PROSITE" id="PS51192">
    <property type="entry name" value="HELICASE_ATP_BIND_1"/>
    <property type="match status" value="1"/>
</dbReference>
<name>A0A7W8DFY5_9BACT</name>
<evidence type="ECO:0000256" key="11">
    <source>
        <dbReference type="PROSITE-ProRule" id="PRU00552"/>
    </source>
</evidence>
<dbReference type="CDD" id="cd00268">
    <property type="entry name" value="DEADc"/>
    <property type="match status" value="1"/>
</dbReference>
<dbReference type="Pfam" id="PF00270">
    <property type="entry name" value="DEAD"/>
    <property type="match status" value="1"/>
</dbReference>
<dbReference type="GO" id="GO:0042255">
    <property type="term" value="P:ribosome assembly"/>
    <property type="evidence" value="ECO:0007669"/>
    <property type="project" value="UniProtKB-ARBA"/>
</dbReference>
<dbReference type="InterPro" id="IPR001650">
    <property type="entry name" value="Helicase_C-like"/>
</dbReference>
<reference evidence="16 17" key="1">
    <citation type="submission" date="2020-08" db="EMBL/GenBank/DDBJ databases">
        <title>Genomic Encyclopedia of Type Strains, Phase IV (KMG-IV): sequencing the most valuable type-strain genomes for metagenomic binning, comparative biology and taxonomic classification.</title>
        <authorList>
            <person name="Goeker M."/>
        </authorList>
    </citation>
    <scope>NUCLEOTIDE SEQUENCE [LARGE SCALE GENOMIC DNA]</scope>
    <source>
        <strain evidence="16 17">DSM 22071</strain>
    </source>
</reference>
<dbReference type="InterPro" id="IPR011545">
    <property type="entry name" value="DEAD/DEAH_box_helicase_dom"/>
</dbReference>
<dbReference type="InterPro" id="IPR044742">
    <property type="entry name" value="DEAD/DEAH_RhlB"/>
</dbReference>
<organism evidence="16 17">
    <name type="scientific">Desulfurispira natronophila</name>
    <dbReference type="NCBI Taxonomy" id="682562"/>
    <lineage>
        <taxon>Bacteria</taxon>
        <taxon>Pseudomonadati</taxon>
        <taxon>Chrysiogenota</taxon>
        <taxon>Chrysiogenia</taxon>
        <taxon>Chrysiogenales</taxon>
        <taxon>Chrysiogenaceae</taxon>
        <taxon>Desulfurispira</taxon>
    </lineage>
</organism>
<dbReference type="GO" id="GO:0009266">
    <property type="term" value="P:response to temperature stimulus"/>
    <property type="evidence" value="ECO:0007669"/>
    <property type="project" value="UniProtKB-ARBA"/>
</dbReference>
<sequence length="524" mass="59152">MEEPTSFESLGLSKETLQALSKKGFEEPTSIQRSCIPTVLQEQIDVVGQAQTGTGKTAAFGLPILESIDPDNKTPQALILAPTRELALQVSEEISSLKSTRKIEVAAIYGGQSIGLQIQKLRRGVHIVVGTPGRVIDLIDRKALHLNNLSFVVLDEADEMLNMGFIEDIERILQSTPEQKRMLLFSATMPRIIMNLAKKYMGEYRHIVAEKAKLTTGLTDQIYFEVREGDRLDALCRIIDMKPEFYGVVFCRTKIDADAVAGRLQNRGYDAEALHGDITQAQREKILGNFRKKNITILVATDVAARGIDVQNLTHVINYTLPQNPESYVHRIGRTGRAGKEGTAITFISPFEYRNLCFIQKIAKTSIRRQELPKVQDIIDMKKDRIRDDISHIIEEEKYRDFRELSNELCQGRDPLDVVAALLQSTYAEELNESNYRDIKQISVDRQGTTRLFVAKGRKDGMSKRSVVEFIEKQTSTPGSRINNVQVYDAFSFITVPFDDAEAILLTFKKMKQGRKPLVTRARK</sequence>
<keyword evidence="4 12" id="KW-0378">Hydrolase</keyword>
<dbReference type="Pfam" id="PF03880">
    <property type="entry name" value="DbpA"/>
    <property type="match status" value="1"/>
</dbReference>
<evidence type="ECO:0000256" key="9">
    <source>
        <dbReference type="ARBA" id="ARBA00047984"/>
    </source>
</evidence>
<dbReference type="SMART" id="SM00487">
    <property type="entry name" value="DEXDc"/>
    <property type="match status" value="1"/>
</dbReference>
<dbReference type="InterPro" id="IPR027417">
    <property type="entry name" value="P-loop_NTPase"/>
</dbReference>
<dbReference type="Pfam" id="PF00271">
    <property type="entry name" value="Helicase_C"/>
    <property type="match status" value="1"/>
</dbReference>
<keyword evidence="2" id="KW-0963">Cytoplasm</keyword>
<dbReference type="EC" id="3.6.4.13" evidence="1"/>
<comment type="catalytic activity">
    <reaction evidence="9">
        <text>ATP + H2O = ADP + phosphate + H(+)</text>
        <dbReference type="Rhea" id="RHEA:13065"/>
        <dbReference type="ChEBI" id="CHEBI:15377"/>
        <dbReference type="ChEBI" id="CHEBI:15378"/>
        <dbReference type="ChEBI" id="CHEBI:30616"/>
        <dbReference type="ChEBI" id="CHEBI:43474"/>
        <dbReference type="ChEBI" id="CHEBI:456216"/>
        <dbReference type="EC" id="3.6.4.13"/>
    </reaction>
</comment>
<comment type="caution">
    <text evidence="16">The sequence shown here is derived from an EMBL/GenBank/DDBJ whole genome shotgun (WGS) entry which is preliminary data.</text>
</comment>
<dbReference type="SMART" id="SM00490">
    <property type="entry name" value="HELICc"/>
    <property type="match status" value="1"/>
</dbReference>
<dbReference type="SUPFAM" id="SSF52540">
    <property type="entry name" value="P-loop containing nucleoside triphosphate hydrolases"/>
    <property type="match status" value="1"/>
</dbReference>
<protein>
    <recommendedName>
        <fullName evidence="10">DEAD-box ATP-dependent RNA helicase RhpA</fullName>
        <ecNumber evidence="1">3.6.4.13</ecNumber>
    </recommendedName>
</protein>
<dbReference type="InterPro" id="IPR014014">
    <property type="entry name" value="RNA_helicase_DEAD_Q_motif"/>
</dbReference>
<dbReference type="Pfam" id="PF25399">
    <property type="entry name" value="DeaD_dimer"/>
    <property type="match status" value="1"/>
</dbReference>
<dbReference type="PROSITE" id="PS51195">
    <property type="entry name" value="Q_MOTIF"/>
    <property type="match status" value="1"/>
</dbReference>
<dbReference type="GO" id="GO:0005524">
    <property type="term" value="F:ATP binding"/>
    <property type="evidence" value="ECO:0007669"/>
    <property type="project" value="UniProtKB-KW"/>
</dbReference>
<dbReference type="GO" id="GO:0003723">
    <property type="term" value="F:RNA binding"/>
    <property type="evidence" value="ECO:0007669"/>
    <property type="project" value="TreeGrafter"/>
</dbReference>
<dbReference type="Gene3D" id="3.30.70.330">
    <property type="match status" value="1"/>
</dbReference>